<sequence length="367" mass="42886">MSNNSVINYYNTILLGRWKKTNNDINKLYNYALTHPDKRVSADSMYDAQMISGECDIQKLLFAAERYWESEMDIKLYNGVSFDECILLMNDCFEKILEKAEKEDPTNISMYSIRFGTMLYTLEHPNMACTYYLKALVPSTSYELQYLVFETICMLSVKYELSTAQTAAFEQLKKCLEHVNVSDDETTTFYQQTIDILLFSILILLSTNGHPNAIAEQFNLYCTWMAKPRNQFKVTVTQNTFQSYNNSITPDQLFKTCVVLDKAIESDMKGMINYNRVRILFKFIVSILKVKSYDNLFSTFELTEKQLVDLIPEEHRELFLYVCSKIHILRQNHLEQVSLVQQQKDSSQPKVKEDDNKTEEIKKEITK</sequence>
<dbReference type="VEuPathDB" id="AmoebaDB:KM1_084670"/>
<organism evidence="2 3">
    <name type="scientific">Entamoeba histolytica</name>
    <dbReference type="NCBI Taxonomy" id="5759"/>
    <lineage>
        <taxon>Eukaryota</taxon>
        <taxon>Amoebozoa</taxon>
        <taxon>Evosea</taxon>
        <taxon>Archamoebae</taxon>
        <taxon>Mastigamoebida</taxon>
        <taxon>Entamoebidae</taxon>
        <taxon>Entamoeba</taxon>
    </lineage>
</organism>
<dbReference type="VEuPathDB" id="AmoebaDB:EHI8A_040940"/>
<dbReference type="Proteomes" id="UP000078387">
    <property type="component" value="Unassembled WGS sequence"/>
</dbReference>
<dbReference type="OMA" id="AMYDAQM"/>
<accession>A0A5K1VLC5</accession>
<protein>
    <submittedName>
        <fullName evidence="2">Uncharacterized protein</fullName>
    </submittedName>
</protein>
<reference evidence="2 3" key="1">
    <citation type="submission" date="2016-05" db="EMBL/GenBank/DDBJ databases">
        <title>First whole genome sequencing of Entamoeba histolytica HM1:IMSS-clone-6.</title>
        <authorList>
            <person name="Mukherjee Avik.K."/>
            <person name="Izumyama S."/>
            <person name="Nakada-Tsukui K."/>
            <person name="Nozaki T."/>
        </authorList>
    </citation>
    <scope>NUCLEOTIDE SEQUENCE [LARGE SCALE GENOMIC DNA]</scope>
    <source>
        <strain evidence="2 3">HM1:IMSS clone 6</strain>
    </source>
</reference>
<dbReference type="VEuPathDB" id="AmoebaDB:EHI_074130"/>
<proteinExistence type="predicted"/>
<comment type="caution">
    <text evidence="2">The sequence shown here is derived from an EMBL/GenBank/DDBJ whole genome shotgun (WGS) entry which is preliminary data.</text>
</comment>
<feature type="region of interest" description="Disordered" evidence="1">
    <location>
        <begin position="341"/>
        <end position="367"/>
    </location>
</feature>
<dbReference type="EMBL" id="BDEQ01000001">
    <property type="protein sequence ID" value="GAT95676.1"/>
    <property type="molecule type" value="Genomic_DNA"/>
</dbReference>
<dbReference type="AlphaFoldDB" id="A0A5K1VLC5"/>
<dbReference type="VEuPathDB" id="AmoebaDB:EHI5A_072830"/>
<gene>
    <name evidence="2" type="ORF">CL6EHI_074130</name>
</gene>
<name>A0A5K1VLC5_ENTHI</name>
<dbReference type="VEuPathDB" id="AmoebaDB:EHI7A_042110"/>
<feature type="compositionally biased region" description="Basic and acidic residues" evidence="1">
    <location>
        <begin position="350"/>
        <end position="367"/>
    </location>
</feature>
<evidence type="ECO:0000313" key="3">
    <source>
        <dbReference type="Proteomes" id="UP000078387"/>
    </source>
</evidence>
<evidence type="ECO:0000313" key="2">
    <source>
        <dbReference type="EMBL" id="GAT95676.1"/>
    </source>
</evidence>
<evidence type="ECO:0000256" key="1">
    <source>
        <dbReference type="SAM" id="MobiDB-lite"/>
    </source>
</evidence>